<name>A0A9N7CPG5_9PROT</name>
<dbReference type="Proteomes" id="UP000189683">
    <property type="component" value="Chromosome"/>
</dbReference>
<dbReference type="EMBL" id="CP019875">
    <property type="protein sequence ID" value="AQU86211.1"/>
    <property type="molecule type" value="Genomic_DNA"/>
</dbReference>
<dbReference type="EMBL" id="NIRT01000034">
    <property type="protein sequence ID" value="PYD65345.1"/>
    <property type="molecule type" value="Genomic_DNA"/>
</dbReference>
<dbReference type="Proteomes" id="UP000247512">
    <property type="component" value="Unassembled WGS sequence"/>
</dbReference>
<reference evidence="1" key="2">
    <citation type="submission" date="2017-02" db="EMBL/GenBank/DDBJ databases">
        <authorList>
            <person name="Zhang H."/>
        </authorList>
    </citation>
    <scope>NUCLEOTIDE SEQUENCE</scope>
    <source>
        <strain evidence="1">RZS01</strain>
    </source>
</reference>
<evidence type="ECO:0000313" key="1">
    <source>
        <dbReference type="EMBL" id="AQU86211.1"/>
    </source>
</evidence>
<dbReference type="OrthoDB" id="7262961at2"/>
<proteinExistence type="predicted"/>
<keyword evidence="4" id="KW-1185">Reference proteome</keyword>
<accession>A0A9N7CPG5</accession>
<evidence type="ECO:0000313" key="4">
    <source>
        <dbReference type="Proteomes" id="UP000247512"/>
    </source>
</evidence>
<sequence length="180" mass="19845">MAQTIELDRVAQILKSDRRYNRLRREIEAGTADDPGADGPAAAARKIVQDAIAIAGSGGKTRPVRRVADECALDRFYHRANSSLTAQQYGAGLKFRRAWLCSARRARVTQTYDTQEIERGDLVASEVSLDAREVVTAALEVLSSHQRRAVVAVCGEDQVVGLRGKTLCSGLERLHELWKK</sequence>
<gene>
    <name evidence="1" type="ORF">B0W47_00650</name>
    <name evidence="2" type="ORF">CDI09_14155</name>
</gene>
<protein>
    <submittedName>
        <fullName evidence="1">Uncharacterized protein</fullName>
    </submittedName>
</protein>
<evidence type="ECO:0000313" key="3">
    <source>
        <dbReference type="Proteomes" id="UP000189683"/>
    </source>
</evidence>
<organism evidence="1 3">
    <name type="scientific">Komagataeibacter nataicola</name>
    <dbReference type="NCBI Taxonomy" id="265960"/>
    <lineage>
        <taxon>Bacteria</taxon>
        <taxon>Pseudomonadati</taxon>
        <taxon>Pseudomonadota</taxon>
        <taxon>Alphaproteobacteria</taxon>
        <taxon>Acetobacterales</taxon>
        <taxon>Acetobacteraceae</taxon>
        <taxon>Komagataeibacter</taxon>
    </lineage>
</organism>
<dbReference type="RefSeq" id="WP_078523651.1">
    <property type="nucleotide sequence ID" value="NZ_CP019875.1"/>
</dbReference>
<evidence type="ECO:0000313" key="2">
    <source>
        <dbReference type="EMBL" id="PYD65345.1"/>
    </source>
</evidence>
<dbReference type="KEGG" id="kna:B0W47_00650"/>
<dbReference type="AlphaFoldDB" id="A0A9N7CPG5"/>
<reference evidence="2 4" key="3">
    <citation type="submission" date="2017-06" db="EMBL/GenBank/DDBJ databases">
        <title>A draft genome sequence of Komagataeibacter nataicola LMG 1536.</title>
        <authorList>
            <person name="Skraban J."/>
            <person name="Cleenwerck I."/>
            <person name="Vandamme P."/>
            <person name="Trcek J."/>
        </authorList>
    </citation>
    <scope>NUCLEOTIDE SEQUENCE [LARGE SCALE GENOMIC DNA]</scope>
    <source>
        <strain evidence="2 4">LMG 1536</strain>
    </source>
</reference>
<reference evidence="3" key="1">
    <citation type="submission" date="2017-02" db="EMBL/GenBank/DDBJ databases">
        <title>zhang.</title>
        <authorList>
            <person name="Zhang H."/>
        </authorList>
    </citation>
    <scope>NUCLEOTIDE SEQUENCE [LARGE SCALE GENOMIC DNA]</scope>
    <source>
        <strain evidence="3">RZS01</strain>
    </source>
</reference>